<organism evidence="14 15">
    <name type="scientific">Oceanobacillus caeni</name>
    <dbReference type="NCBI Taxonomy" id="405946"/>
    <lineage>
        <taxon>Bacteria</taxon>
        <taxon>Bacillati</taxon>
        <taxon>Bacillota</taxon>
        <taxon>Bacilli</taxon>
        <taxon>Bacillales</taxon>
        <taxon>Bacillaceae</taxon>
        <taxon>Oceanobacillus</taxon>
    </lineage>
</organism>
<comment type="function">
    <text evidence="10">Involved in SarA attenuation. Affects resistance to oxacillin and teicoplanin, as well as the synthesis of virulence factors.</text>
</comment>
<accession>A0ABR5MG34</accession>
<dbReference type="Proteomes" id="UP000037854">
    <property type="component" value="Unassembled WGS sequence"/>
</dbReference>
<comment type="caution">
    <text evidence="14">The sequence shown here is derived from an EMBL/GenBank/DDBJ whole genome shotgun (WGS) entry which is preliminary data.</text>
</comment>
<evidence type="ECO:0000256" key="5">
    <source>
        <dbReference type="ARBA" id="ARBA00022968"/>
    </source>
</evidence>
<keyword evidence="8 12" id="KW-0472">Membrane</keyword>
<evidence type="ECO:0000256" key="2">
    <source>
        <dbReference type="ARBA" id="ARBA00006068"/>
    </source>
</evidence>
<evidence type="ECO:0000256" key="9">
    <source>
        <dbReference type="ARBA" id="ARBA00023163"/>
    </source>
</evidence>
<comment type="similarity">
    <text evidence="2">Belongs to the LytR/CpsA/Psr (LCP) family.</text>
</comment>
<keyword evidence="9" id="KW-0804">Transcription</keyword>
<name>A0ABR5MG34_9BACI</name>
<evidence type="ECO:0000256" key="7">
    <source>
        <dbReference type="ARBA" id="ARBA00023015"/>
    </source>
</evidence>
<dbReference type="RefSeq" id="WP_047186500.1">
    <property type="nucleotide sequence ID" value="NZ_JANKBL010000031.1"/>
</dbReference>
<sequence>MRSKKHNKRKSRIFKIAVALLAMIVVAVGYFVYQYNEGVSMADPMEVQKQDYEFNGQKNLDKVNVLLLGVDARPDEGKSRTDSIMVAQYDPKEGTAKLISIMRDIYSEIPGYKNYKINTAFYLGGPELLRETLKNNFDLDVEYYAIIDFTGFEKMVDVLAPDGIEIDVEKNMSANIGVSLDSGLQKLNGKELLGYARFRKDAEADFGRVRRQQQIINAMSNELLSTNGALKLPKLIGTVQPYVQTNFQSADLFNLVKDIALEPPQTVETLTIPVENSYTNVRYEGVGMALDIDFEENKEVIRSFLEGDSTGIVSGEDAVSEG</sequence>
<dbReference type="PANTHER" id="PTHR33392:SF8">
    <property type="entry name" value="REGULATORY PROTEIN MSRR"/>
    <property type="match status" value="1"/>
</dbReference>
<feature type="transmembrane region" description="Helical" evidence="12">
    <location>
        <begin position="12"/>
        <end position="33"/>
    </location>
</feature>
<keyword evidence="6 12" id="KW-1133">Transmembrane helix</keyword>
<evidence type="ECO:0000256" key="1">
    <source>
        <dbReference type="ARBA" id="ARBA00004401"/>
    </source>
</evidence>
<dbReference type="PANTHER" id="PTHR33392">
    <property type="entry name" value="POLYISOPRENYL-TEICHOIC ACID--PEPTIDOGLYCAN TEICHOIC ACID TRANSFERASE TAGU"/>
    <property type="match status" value="1"/>
</dbReference>
<evidence type="ECO:0000256" key="4">
    <source>
        <dbReference type="ARBA" id="ARBA00022692"/>
    </source>
</evidence>
<gene>
    <name evidence="14" type="ORF">AFL42_15455</name>
</gene>
<keyword evidence="5" id="KW-0735">Signal-anchor</keyword>
<dbReference type="InterPro" id="IPR004474">
    <property type="entry name" value="LytR_CpsA_psr"/>
</dbReference>
<dbReference type="Pfam" id="PF03816">
    <property type="entry name" value="LytR_cpsA_psr"/>
    <property type="match status" value="1"/>
</dbReference>
<dbReference type="NCBIfam" id="TIGR00350">
    <property type="entry name" value="lytR_cpsA_psr"/>
    <property type="match status" value="1"/>
</dbReference>
<evidence type="ECO:0000313" key="15">
    <source>
        <dbReference type="Proteomes" id="UP000037854"/>
    </source>
</evidence>
<evidence type="ECO:0000256" key="3">
    <source>
        <dbReference type="ARBA" id="ARBA00022475"/>
    </source>
</evidence>
<dbReference type="Gene3D" id="3.40.630.190">
    <property type="entry name" value="LCP protein"/>
    <property type="match status" value="1"/>
</dbReference>
<evidence type="ECO:0000256" key="8">
    <source>
        <dbReference type="ARBA" id="ARBA00023136"/>
    </source>
</evidence>
<protein>
    <recommendedName>
        <fullName evidence="11">Regulatory protein MsrR</fullName>
    </recommendedName>
</protein>
<keyword evidence="7" id="KW-0805">Transcription regulation</keyword>
<keyword evidence="15" id="KW-1185">Reference proteome</keyword>
<evidence type="ECO:0000256" key="12">
    <source>
        <dbReference type="SAM" id="Phobius"/>
    </source>
</evidence>
<feature type="domain" description="Cell envelope-related transcriptional attenuator" evidence="13">
    <location>
        <begin position="80"/>
        <end position="223"/>
    </location>
</feature>
<evidence type="ECO:0000259" key="13">
    <source>
        <dbReference type="Pfam" id="PF03816"/>
    </source>
</evidence>
<keyword evidence="3" id="KW-1003">Cell membrane</keyword>
<dbReference type="EMBL" id="LGTK01000078">
    <property type="protein sequence ID" value="KPH71334.1"/>
    <property type="molecule type" value="Genomic_DNA"/>
</dbReference>
<keyword evidence="4 12" id="KW-0812">Transmembrane</keyword>
<evidence type="ECO:0000256" key="6">
    <source>
        <dbReference type="ARBA" id="ARBA00022989"/>
    </source>
</evidence>
<evidence type="ECO:0000256" key="11">
    <source>
        <dbReference type="ARBA" id="ARBA00040752"/>
    </source>
</evidence>
<proteinExistence type="inferred from homology"/>
<comment type="subcellular location">
    <subcellularLocation>
        <location evidence="1">Cell membrane</location>
        <topology evidence="1">Single-pass type II membrane protein</topology>
    </subcellularLocation>
</comment>
<dbReference type="InterPro" id="IPR050922">
    <property type="entry name" value="LytR/CpsA/Psr_CW_biosynth"/>
</dbReference>
<evidence type="ECO:0000256" key="10">
    <source>
        <dbReference type="ARBA" id="ARBA00037178"/>
    </source>
</evidence>
<evidence type="ECO:0000313" key="14">
    <source>
        <dbReference type="EMBL" id="KPH71334.1"/>
    </source>
</evidence>
<reference evidence="14 15" key="1">
    <citation type="submission" date="2015-07" db="EMBL/GenBank/DDBJ databases">
        <title>High-quality draft genome sequence of Oceanobacillus caeni HM6, a bacillus isolated from a human feces.</title>
        <authorList>
            <person name="Kumar J."/>
            <person name="Verma M.K."/>
            <person name="Pandey R."/>
            <person name="Bhambi M."/>
            <person name="Chauhan N."/>
        </authorList>
    </citation>
    <scope>NUCLEOTIDE SEQUENCE [LARGE SCALE GENOMIC DNA]</scope>
    <source>
        <strain evidence="14 15">HM6</strain>
    </source>
</reference>